<evidence type="ECO:0000313" key="6">
    <source>
        <dbReference type="Proteomes" id="UP000250043"/>
    </source>
</evidence>
<dbReference type="InterPro" id="IPR051706">
    <property type="entry name" value="Glycosyltransferase_domain"/>
</dbReference>
<sequence length="527" mass="58246">MFRRRTVHVLLGLLATVLVGTVLVLSSISYYLAIDSAAYITESELGLAPNASSPFNVSVHGKPERIPRIIHQTWKSETMPPKWANVSQGCRDMMPDYEYKLWTDASAREFIAEEYPWFLDTFDGYTYPIQRADAIRYFILYHYGGIYMDLDIGCLHRMDPLLVYPVILAKTIPVGVSNDLIFSEKGHPFMAQTIHNLIAFDYSWVLNYPTVMFSTGPMFLSAQYGYYTSMHPATLELPGGEVRVLPKSLYGKNAKPGEAPHSFFSHFYGSSWHADDAAFIGFLAKWGKGLMWVGLVVFVYGVVRLALAPSSKQRNYSLRRVGNYEVLIPRWTQRNGRWYLDLGWFALPASGTSTQPASPVSLPSDAASDVDDVPLLPISFSSRATSPAPSDASTLDCISTSHAPGSRPMDVVRRAGSRVMSSIFGTPAEPDVPSTPSRARRSRRSRGVLFFLPAFSASPQVELPPERSRSRPPRGAYTPVLYPPEKQRYAADLARAGLMPATEDSLRRAGSAAGSSASLSEGSSTHT</sequence>
<dbReference type="Gene3D" id="3.90.550.20">
    <property type="match status" value="1"/>
</dbReference>
<feature type="compositionally biased region" description="Low complexity" evidence="3">
    <location>
        <begin position="508"/>
        <end position="527"/>
    </location>
</feature>
<keyword evidence="2" id="KW-0808">Transferase</keyword>
<feature type="region of interest" description="Disordered" evidence="3">
    <location>
        <begin position="381"/>
        <end position="409"/>
    </location>
</feature>
<keyword evidence="4" id="KW-1133">Transmembrane helix</keyword>
<dbReference type="GO" id="GO:0000030">
    <property type="term" value="F:mannosyltransferase activity"/>
    <property type="evidence" value="ECO:0007669"/>
    <property type="project" value="TreeGrafter"/>
</dbReference>
<feature type="region of interest" description="Disordered" evidence="3">
    <location>
        <begin position="502"/>
        <end position="527"/>
    </location>
</feature>
<dbReference type="Proteomes" id="UP000250043">
    <property type="component" value="Unassembled WGS sequence"/>
</dbReference>
<evidence type="ECO:0000256" key="3">
    <source>
        <dbReference type="SAM" id="MobiDB-lite"/>
    </source>
</evidence>
<organism evidence="5 6">
    <name type="scientific">Obba rivulosa</name>
    <dbReference type="NCBI Taxonomy" id="1052685"/>
    <lineage>
        <taxon>Eukaryota</taxon>
        <taxon>Fungi</taxon>
        <taxon>Dikarya</taxon>
        <taxon>Basidiomycota</taxon>
        <taxon>Agaricomycotina</taxon>
        <taxon>Agaricomycetes</taxon>
        <taxon>Polyporales</taxon>
        <taxon>Gelatoporiaceae</taxon>
        <taxon>Obba</taxon>
    </lineage>
</organism>
<keyword evidence="4" id="KW-0812">Transmembrane</keyword>
<dbReference type="EMBL" id="KV722362">
    <property type="protein sequence ID" value="OCH92927.1"/>
    <property type="molecule type" value="Genomic_DNA"/>
</dbReference>
<gene>
    <name evidence="5" type="ORF">OBBRIDRAFT_725904</name>
</gene>
<dbReference type="GO" id="GO:0016020">
    <property type="term" value="C:membrane"/>
    <property type="evidence" value="ECO:0007669"/>
    <property type="project" value="GOC"/>
</dbReference>
<feature type="compositionally biased region" description="Polar residues" evidence="3">
    <location>
        <begin position="381"/>
        <end position="403"/>
    </location>
</feature>
<dbReference type="GO" id="GO:0051999">
    <property type="term" value="P:mannosyl-inositol phosphorylceramide biosynthetic process"/>
    <property type="evidence" value="ECO:0007669"/>
    <property type="project" value="TreeGrafter"/>
</dbReference>
<keyword evidence="4" id="KW-0472">Membrane</keyword>
<feature type="region of interest" description="Disordered" evidence="3">
    <location>
        <begin position="422"/>
        <end position="443"/>
    </location>
</feature>
<proteinExistence type="inferred from homology"/>
<evidence type="ECO:0000256" key="2">
    <source>
        <dbReference type="ARBA" id="ARBA00022679"/>
    </source>
</evidence>
<feature type="region of interest" description="Disordered" evidence="3">
    <location>
        <begin position="460"/>
        <end position="484"/>
    </location>
</feature>
<accession>A0A8E2B3D7</accession>
<name>A0A8E2B3D7_9APHY</name>
<dbReference type="PANTHER" id="PTHR32385:SF15">
    <property type="entry name" value="INOSITOL PHOSPHOCERAMIDE MANNOSYLTRANSFERASE 1"/>
    <property type="match status" value="1"/>
</dbReference>
<dbReference type="AlphaFoldDB" id="A0A8E2B3D7"/>
<evidence type="ECO:0000256" key="1">
    <source>
        <dbReference type="ARBA" id="ARBA00009003"/>
    </source>
</evidence>
<reference evidence="5 6" key="1">
    <citation type="submission" date="2016-07" db="EMBL/GenBank/DDBJ databases">
        <title>Draft genome of the white-rot fungus Obba rivulosa 3A-2.</title>
        <authorList>
            <consortium name="DOE Joint Genome Institute"/>
            <person name="Miettinen O."/>
            <person name="Riley R."/>
            <person name="Acob R."/>
            <person name="Barry K."/>
            <person name="Cullen D."/>
            <person name="De Vries R."/>
            <person name="Hainaut M."/>
            <person name="Hatakka A."/>
            <person name="Henrissat B."/>
            <person name="Hilden K."/>
            <person name="Kuo R."/>
            <person name="Labutti K."/>
            <person name="Lipzen A."/>
            <person name="Makela M.R."/>
            <person name="Sandor L."/>
            <person name="Spatafora J.W."/>
            <person name="Grigoriev I.V."/>
            <person name="Hibbett D.S."/>
        </authorList>
    </citation>
    <scope>NUCLEOTIDE SEQUENCE [LARGE SCALE GENOMIC DNA]</scope>
    <source>
        <strain evidence="5 6">3A-2</strain>
    </source>
</reference>
<protein>
    <submittedName>
        <fullName evidence="5">Uncharacterized protein</fullName>
    </submittedName>
</protein>
<keyword evidence="6" id="KW-1185">Reference proteome</keyword>
<dbReference type="Pfam" id="PF04488">
    <property type="entry name" value="Gly_transf_sug"/>
    <property type="match status" value="1"/>
</dbReference>
<feature type="transmembrane region" description="Helical" evidence="4">
    <location>
        <begin position="289"/>
        <end position="307"/>
    </location>
</feature>
<dbReference type="FunFam" id="3.90.550.20:FF:000005">
    <property type="entry name" value="Unplaced genomic scaffold supercont1.17, whole genome shotgun sequence"/>
    <property type="match status" value="1"/>
</dbReference>
<dbReference type="OrthoDB" id="3647at2759"/>
<dbReference type="InterPro" id="IPR007577">
    <property type="entry name" value="GlycoTrfase_DXD_sugar-bd_CS"/>
</dbReference>
<dbReference type="InterPro" id="IPR029044">
    <property type="entry name" value="Nucleotide-diphossugar_trans"/>
</dbReference>
<dbReference type="PANTHER" id="PTHR32385">
    <property type="entry name" value="MANNOSYL PHOSPHORYLINOSITOL CERAMIDE SYNTHASE"/>
    <property type="match status" value="1"/>
</dbReference>
<comment type="similarity">
    <text evidence="1">Belongs to the glycosyltransferase 32 family.</text>
</comment>
<dbReference type="SUPFAM" id="SSF53448">
    <property type="entry name" value="Nucleotide-diphospho-sugar transferases"/>
    <property type="match status" value="1"/>
</dbReference>
<evidence type="ECO:0000313" key="5">
    <source>
        <dbReference type="EMBL" id="OCH92927.1"/>
    </source>
</evidence>
<evidence type="ECO:0000256" key="4">
    <source>
        <dbReference type="SAM" id="Phobius"/>
    </source>
</evidence>